<dbReference type="GO" id="GO:0016787">
    <property type="term" value="F:hydrolase activity"/>
    <property type="evidence" value="ECO:0007669"/>
    <property type="project" value="UniProtKB-KW"/>
</dbReference>
<evidence type="ECO:0000259" key="3">
    <source>
        <dbReference type="SMART" id="SM00849"/>
    </source>
</evidence>
<feature type="chain" id="PRO_5013177563" evidence="2">
    <location>
        <begin position="23"/>
        <end position="306"/>
    </location>
</feature>
<dbReference type="InterPro" id="IPR050855">
    <property type="entry name" value="NDM-1-like"/>
</dbReference>
<dbReference type="GO" id="GO:0017001">
    <property type="term" value="P:antibiotic catabolic process"/>
    <property type="evidence" value="ECO:0007669"/>
    <property type="project" value="UniProtKB-ARBA"/>
</dbReference>
<dbReference type="CDD" id="cd16282">
    <property type="entry name" value="metallo-hydrolase-like_MBL-fold"/>
    <property type="match status" value="1"/>
</dbReference>
<dbReference type="PANTHER" id="PTHR42951">
    <property type="entry name" value="METALLO-BETA-LACTAMASE DOMAIN-CONTAINING"/>
    <property type="match status" value="1"/>
</dbReference>
<feature type="signal peptide" evidence="2">
    <location>
        <begin position="1"/>
        <end position="22"/>
    </location>
</feature>
<name>A0A1M4MVY8_9RHOB</name>
<evidence type="ECO:0000313" key="5">
    <source>
        <dbReference type="Proteomes" id="UP000184085"/>
    </source>
</evidence>
<evidence type="ECO:0000256" key="1">
    <source>
        <dbReference type="ARBA" id="ARBA00005250"/>
    </source>
</evidence>
<dbReference type="SUPFAM" id="SSF56281">
    <property type="entry name" value="Metallo-hydrolase/oxidoreductase"/>
    <property type="match status" value="1"/>
</dbReference>
<keyword evidence="4" id="KW-0378">Hydrolase</keyword>
<evidence type="ECO:0000313" key="4">
    <source>
        <dbReference type="EMBL" id="SCM66689.1"/>
    </source>
</evidence>
<dbReference type="SMART" id="SM00849">
    <property type="entry name" value="Lactamase_B"/>
    <property type="match status" value="1"/>
</dbReference>
<protein>
    <submittedName>
        <fullName evidence="4">Putative MBL fold hydrolase</fullName>
    </submittedName>
</protein>
<dbReference type="InterPro" id="IPR001279">
    <property type="entry name" value="Metallo-B-lactamas"/>
</dbReference>
<gene>
    <name evidence="4" type="ORF">KARMA_0869</name>
</gene>
<keyword evidence="2" id="KW-0732">Signal</keyword>
<dbReference type="Proteomes" id="UP000184085">
    <property type="component" value="Unassembled WGS sequence"/>
</dbReference>
<dbReference type="AlphaFoldDB" id="A0A1M4MVY8"/>
<comment type="similarity">
    <text evidence="1">Belongs to the metallo-beta-lactamase superfamily. Class-B beta-lactamase family.</text>
</comment>
<sequence length="306" mass="32863">MMKTPLALITCVAALLPLPALAELFTTHSAAPGIWAIEGPAEQRNPENLANNATFGLIETSEGAILVDPGGTWAGAKLLDETVQTLTNQPVKYVINTGGQDHRWLGNGYWKDQGATVIASTAAVADQTARGSMQLSMLAQLVPDGLTGTAPSYADITFDDTYSLTLGERQIEVRHPGAAHTPGDSFVWLPDSGVIFTGDIVYVGRILGVMEFSDSASWLHSFEALAALNPTAVIPGHGPLTTLDRATADTYDYLQNLRTQIAAHIDEGGDIILSVEVEQSAFSYLDQFDALAKRNAQTVYEQMEWE</sequence>
<dbReference type="PANTHER" id="PTHR42951:SF4">
    <property type="entry name" value="ACYL-COENZYME A THIOESTERASE MBLAC2"/>
    <property type="match status" value="1"/>
</dbReference>
<evidence type="ECO:0000256" key="2">
    <source>
        <dbReference type="SAM" id="SignalP"/>
    </source>
</evidence>
<dbReference type="EMBL" id="FMJB01000034">
    <property type="protein sequence ID" value="SCM66689.1"/>
    <property type="molecule type" value="Genomic_DNA"/>
</dbReference>
<proteinExistence type="inferred from homology"/>
<accession>A0A1M4MVY8</accession>
<dbReference type="Gene3D" id="3.60.15.10">
    <property type="entry name" value="Ribonuclease Z/Hydroxyacylglutathione hydrolase-like"/>
    <property type="match status" value="1"/>
</dbReference>
<keyword evidence="5" id="KW-1185">Reference proteome</keyword>
<organism evidence="4 5">
    <name type="scientific">Donghicola eburneus</name>
    <dbReference type="NCBI Taxonomy" id="393278"/>
    <lineage>
        <taxon>Bacteria</taxon>
        <taxon>Pseudomonadati</taxon>
        <taxon>Pseudomonadota</taxon>
        <taxon>Alphaproteobacteria</taxon>
        <taxon>Rhodobacterales</taxon>
        <taxon>Roseobacteraceae</taxon>
        <taxon>Donghicola</taxon>
    </lineage>
</organism>
<dbReference type="Pfam" id="PF00753">
    <property type="entry name" value="Lactamase_B"/>
    <property type="match status" value="1"/>
</dbReference>
<reference evidence="5" key="1">
    <citation type="submission" date="2016-09" db="EMBL/GenBank/DDBJ databases">
        <authorList>
            <person name="Wibberg D."/>
        </authorList>
    </citation>
    <scope>NUCLEOTIDE SEQUENCE [LARGE SCALE GENOMIC DNA]</scope>
</reference>
<dbReference type="InterPro" id="IPR036866">
    <property type="entry name" value="RibonucZ/Hydroxyglut_hydro"/>
</dbReference>
<feature type="domain" description="Metallo-beta-lactamase" evidence="3">
    <location>
        <begin position="52"/>
        <end position="237"/>
    </location>
</feature>